<dbReference type="GO" id="GO:0006508">
    <property type="term" value="P:proteolysis"/>
    <property type="evidence" value="ECO:0007669"/>
    <property type="project" value="InterPro"/>
</dbReference>
<dbReference type="AlphaFoldDB" id="A0A7G9FML1"/>
<evidence type="ECO:0000256" key="10">
    <source>
        <dbReference type="SAM" id="Phobius"/>
    </source>
</evidence>
<feature type="chain" id="PRO_5028952335" evidence="11">
    <location>
        <begin position="28"/>
        <end position="457"/>
    </location>
</feature>
<keyword evidence="13" id="KW-0121">Carboxypeptidase</keyword>
<keyword evidence="10" id="KW-0812">Transmembrane</keyword>
<evidence type="ECO:0000259" key="12">
    <source>
        <dbReference type="Pfam" id="PF00768"/>
    </source>
</evidence>
<dbReference type="GO" id="GO:0009002">
    <property type="term" value="F:serine-type D-Ala-D-Ala carboxypeptidase activity"/>
    <property type="evidence" value="ECO:0007669"/>
    <property type="project" value="InterPro"/>
</dbReference>
<keyword evidence="14" id="KW-1185">Reference proteome</keyword>
<accession>A0A7G9FML1</accession>
<evidence type="ECO:0000313" key="13">
    <source>
        <dbReference type="EMBL" id="QNL99792.1"/>
    </source>
</evidence>
<reference evidence="13 14" key="1">
    <citation type="submission" date="2020-08" db="EMBL/GenBank/DDBJ databases">
        <authorList>
            <person name="Liu C."/>
            <person name="Sun Q."/>
        </authorList>
    </citation>
    <scope>NUCLEOTIDE SEQUENCE [LARGE SCALE GENOMIC DNA]</scope>
    <source>
        <strain evidence="13 14">NSJ-4</strain>
    </source>
</reference>
<dbReference type="PRINTS" id="PR00725">
    <property type="entry name" value="DADACBPTASE1"/>
</dbReference>
<evidence type="ECO:0000256" key="7">
    <source>
        <dbReference type="PIRSR" id="PIRSR618044-1"/>
    </source>
</evidence>
<dbReference type="GO" id="GO:0008360">
    <property type="term" value="P:regulation of cell shape"/>
    <property type="evidence" value="ECO:0007669"/>
    <property type="project" value="UniProtKB-KW"/>
</dbReference>
<sequence>MIKTVKKIISYIMVCVLFLSMCIPCEAAQTSTATASDANATTGFPQITSTSAIIMDAQSGQIIYEKNSHTRQYPASITKIMTAYLAIKNGDLNSTITMSDAAVWGIDRNSSHIALDVGEEISMSDALYAVMLMSANEAAWAIAEQVSGSLENFVQLMNDTAQSLGCKDTHFTNANGLHDPDHYTTAYDMALITKEALTSKTFREYASETYHEIPPTNMNNETRYLTQGNRMMLSNSEYYYPACQGGKTGYTDDAGGTLVVWAEKNDMQLICVTMGAPDNATNYTDSIALFNYVFNNYSNTTLLSDYEFDAEAATTAQNFLNDYYGCENLGTMHLSVDNNQPFIFANNADRTKLQMNFVPSADRLDEGYIGTLEVSYEGTTCLTLPVSYSGYVNSNDDVAVAEAYKNGSIRPALIKEKKSYWKYIIAAVVVACILGLFIYANVIEPRKRKQNSRSRRR</sequence>
<dbReference type="KEGG" id="wcp:H9Q76_00305"/>
<feature type="transmembrane region" description="Helical" evidence="10">
    <location>
        <begin position="420"/>
        <end position="443"/>
    </location>
</feature>
<dbReference type="EMBL" id="CP060632">
    <property type="protein sequence ID" value="QNL99792.1"/>
    <property type="molecule type" value="Genomic_DNA"/>
</dbReference>
<name>A0A7G9FML1_9FIRM</name>
<gene>
    <name evidence="13" type="ORF">H9Q76_00305</name>
</gene>
<dbReference type="Pfam" id="PF00768">
    <property type="entry name" value="Peptidase_S11"/>
    <property type="match status" value="1"/>
</dbReference>
<proteinExistence type="inferred from homology"/>
<feature type="active site" description="Proton acceptor" evidence="7">
    <location>
        <position position="79"/>
    </location>
</feature>
<feature type="binding site" evidence="8">
    <location>
        <position position="247"/>
    </location>
    <ligand>
        <name>substrate</name>
    </ligand>
</feature>
<evidence type="ECO:0000256" key="5">
    <source>
        <dbReference type="ARBA" id="ARBA00022984"/>
    </source>
</evidence>
<evidence type="ECO:0000256" key="2">
    <source>
        <dbReference type="ARBA" id="ARBA00022729"/>
    </source>
</evidence>
<keyword evidence="3" id="KW-0378">Hydrolase</keyword>
<feature type="active site" evidence="7">
    <location>
        <position position="134"/>
    </location>
</feature>
<keyword evidence="13" id="KW-0645">Protease</keyword>
<dbReference type="InterPro" id="IPR018044">
    <property type="entry name" value="Peptidase_S11"/>
</dbReference>
<evidence type="ECO:0000256" key="9">
    <source>
        <dbReference type="RuleBase" id="RU004016"/>
    </source>
</evidence>
<keyword evidence="10" id="KW-0472">Membrane</keyword>
<protein>
    <submittedName>
        <fullName evidence="13">D-alanyl-D-alanine carboxypeptidase</fullName>
    </submittedName>
</protein>
<organism evidence="13 14">
    <name type="scientific">Wujia chipingensis</name>
    <dbReference type="NCBI Taxonomy" id="2763670"/>
    <lineage>
        <taxon>Bacteria</taxon>
        <taxon>Bacillati</taxon>
        <taxon>Bacillota</taxon>
        <taxon>Clostridia</taxon>
        <taxon>Lachnospirales</taxon>
        <taxon>Lachnospiraceae</taxon>
        <taxon>Wujia</taxon>
    </lineage>
</organism>
<dbReference type="GO" id="GO:0071555">
    <property type="term" value="P:cell wall organization"/>
    <property type="evidence" value="ECO:0007669"/>
    <property type="project" value="UniProtKB-KW"/>
</dbReference>
<evidence type="ECO:0000256" key="4">
    <source>
        <dbReference type="ARBA" id="ARBA00022960"/>
    </source>
</evidence>
<dbReference type="PANTHER" id="PTHR21581">
    <property type="entry name" value="D-ALANYL-D-ALANINE CARBOXYPEPTIDASE"/>
    <property type="match status" value="1"/>
</dbReference>
<evidence type="ECO:0000256" key="3">
    <source>
        <dbReference type="ARBA" id="ARBA00022801"/>
    </source>
</evidence>
<feature type="signal peptide" evidence="11">
    <location>
        <begin position="1"/>
        <end position="27"/>
    </location>
</feature>
<keyword evidence="4" id="KW-0133">Cell shape</keyword>
<feature type="active site" description="Acyl-ester intermediate" evidence="7">
    <location>
        <position position="76"/>
    </location>
</feature>
<keyword evidence="10" id="KW-1133">Transmembrane helix</keyword>
<dbReference type="Proteomes" id="UP000515819">
    <property type="component" value="Chromosome"/>
</dbReference>
<evidence type="ECO:0000256" key="6">
    <source>
        <dbReference type="ARBA" id="ARBA00023316"/>
    </source>
</evidence>
<feature type="domain" description="Peptidase S11 D-alanyl-D-alanine carboxypeptidase A N-terminal" evidence="12">
    <location>
        <begin position="41"/>
        <end position="277"/>
    </location>
</feature>
<keyword evidence="6" id="KW-0961">Cell wall biogenesis/degradation</keyword>
<evidence type="ECO:0000256" key="8">
    <source>
        <dbReference type="PIRSR" id="PIRSR618044-2"/>
    </source>
</evidence>
<dbReference type="InterPro" id="IPR001967">
    <property type="entry name" value="Peptidase_S11_N"/>
</dbReference>
<dbReference type="PANTHER" id="PTHR21581:SF33">
    <property type="entry name" value="D-ALANYL-D-ALANINE CARBOXYPEPTIDASE DACB"/>
    <property type="match status" value="1"/>
</dbReference>
<keyword evidence="2 11" id="KW-0732">Signal</keyword>
<evidence type="ECO:0000256" key="1">
    <source>
        <dbReference type="ARBA" id="ARBA00007164"/>
    </source>
</evidence>
<keyword evidence="5" id="KW-0573">Peptidoglycan synthesis</keyword>
<dbReference type="GO" id="GO:0009252">
    <property type="term" value="P:peptidoglycan biosynthetic process"/>
    <property type="evidence" value="ECO:0007669"/>
    <property type="project" value="UniProtKB-KW"/>
</dbReference>
<dbReference type="Gene3D" id="3.40.710.10">
    <property type="entry name" value="DD-peptidase/beta-lactamase superfamily"/>
    <property type="match status" value="1"/>
</dbReference>
<dbReference type="RefSeq" id="WP_021984227.1">
    <property type="nucleotide sequence ID" value="NZ_CP060632.1"/>
</dbReference>
<evidence type="ECO:0000313" key="14">
    <source>
        <dbReference type="Proteomes" id="UP000515819"/>
    </source>
</evidence>
<dbReference type="InterPro" id="IPR012338">
    <property type="entry name" value="Beta-lactam/transpept-like"/>
</dbReference>
<comment type="similarity">
    <text evidence="1 9">Belongs to the peptidase S11 family.</text>
</comment>
<evidence type="ECO:0000256" key="11">
    <source>
        <dbReference type="SAM" id="SignalP"/>
    </source>
</evidence>
<dbReference type="SUPFAM" id="SSF56601">
    <property type="entry name" value="beta-lactamase/transpeptidase-like"/>
    <property type="match status" value="1"/>
</dbReference>